<proteinExistence type="predicted"/>
<dbReference type="RefSeq" id="WP_244785189.1">
    <property type="nucleotide sequence ID" value="NZ_CP091508.1"/>
</dbReference>
<evidence type="ECO:0000313" key="2">
    <source>
        <dbReference type="EMBL" id="UOO81927.1"/>
    </source>
</evidence>
<gene>
    <name evidence="2" type="ORF">LVJ83_00140</name>
</gene>
<accession>A0ABY4DWF1</accession>
<reference evidence="2 3" key="1">
    <citation type="journal article" date="2022" name="Res Sq">
        <title>Evolution of multicellular longitudinally dividing oral cavity symbionts (Neisseriaceae).</title>
        <authorList>
            <person name="Nyongesa S."/>
            <person name="Weber P."/>
            <person name="Bernet E."/>
            <person name="Pullido F."/>
            <person name="Nieckarz M."/>
            <person name="Delaby M."/>
            <person name="Nieves C."/>
            <person name="Viehboeck T."/>
            <person name="Krause N."/>
            <person name="Rivera-Millot A."/>
            <person name="Nakamura A."/>
            <person name="Vischer N."/>
            <person name="VanNieuwenhze M."/>
            <person name="Brun Y."/>
            <person name="Cava F."/>
            <person name="Bulgheresi S."/>
            <person name="Veyrier F."/>
        </authorList>
    </citation>
    <scope>NUCLEOTIDE SEQUENCE [LARGE SCALE GENOMIC DNA]</scope>
    <source>
        <strain evidence="2 3">CCUG 63373m</strain>
    </source>
</reference>
<sequence length="57" mass="6633">MNKKVLRHGCTLLFRLYCLRFLSLLSSFPYFVVLPLCMVIRLRGYCTAGRGAMGWFL</sequence>
<keyword evidence="1" id="KW-1133">Transmembrane helix</keyword>
<keyword evidence="1" id="KW-0472">Membrane</keyword>
<keyword evidence="1" id="KW-0812">Transmembrane</keyword>
<evidence type="ECO:0000313" key="3">
    <source>
        <dbReference type="Proteomes" id="UP000829817"/>
    </source>
</evidence>
<organism evidence="2 3">
    <name type="scientific">Uruburuella testudinis</name>
    <dbReference type="NCBI Taxonomy" id="1282863"/>
    <lineage>
        <taxon>Bacteria</taxon>
        <taxon>Pseudomonadati</taxon>
        <taxon>Pseudomonadota</taxon>
        <taxon>Betaproteobacteria</taxon>
        <taxon>Neisseriales</taxon>
        <taxon>Neisseriaceae</taxon>
        <taxon>Uruburuella</taxon>
    </lineage>
</organism>
<dbReference type="EMBL" id="CP091508">
    <property type="protein sequence ID" value="UOO81927.1"/>
    <property type="molecule type" value="Genomic_DNA"/>
</dbReference>
<keyword evidence="3" id="KW-1185">Reference proteome</keyword>
<protein>
    <submittedName>
        <fullName evidence="2">Uncharacterized protein</fullName>
    </submittedName>
</protein>
<name>A0ABY4DWF1_9NEIS</name>
<dbReference type="Proteomes" id="UP000829817">
    <property type="component" value="Chromosome"/>
</dbReference>
<evidence type="ECO:0000256" key="1">
    <source>
        <dbReference type="SAM" id="Phobius"/>
    </source>
</evidence>
<feature type="transmembrane region" description="Helical" evidence="1">
    <location>
        <begin position="12"/>
        <end position="33"/>
    </location>
</feature>